<keyword evidence="2" id="KW-0235">DNA replication</keyword>
<name>A0ABM9DBC4_9BACT</name>
<dbReference type="SUPFAM" id="SSF46785">
    <property type="entry name" value="Winged helix' DNA-binding domain"/>
    <property type="match status" value="1"/>
</dbReference>
<dbReference type="PANTHER" id="PTHR33516">
    <property type="entry name" value="LEXA REPRESSOR"/>
    <property type="match status" value="1"/>
</dbReference>
<dbReference type="PANTHER" id="PTHR33516:SF2">
    <property type="entry name" value="LEXA REPRESSOR-RELATED"/>
    <property type="match status" value="1"/>
</dbReference>
<keyword evidence="9" id="KW-0742">SOS response</keyword>
<organism evidence="12 13">
    <name type="scientific">Trichlorobacter ammonificans</name>
    <dbReference type="NCBI Taxonomy" id="2916410"/>
    <lineage>
        <taxon>Bacteria</taxon>
        <taxon>Pseudomonadati</taxon>
        <taxon>Thermodesulfobacteriota</taxon>
        <taxon>Desulfuromonadia</taxon>
        <taxon>Geobacterales</taxon>
        <taxon>Geobacteraceae</taxon>
        <taxon>Trichlorobacter</taxon>
    </lineage>
</organism>
<keyword evidence="6" id="KW-0238">DNA-binding</keyword>
<dbReference type="Pfam" id="PF01726">
    <property type="entry name" value="LexA_DNA_bind"/>
    <property type="match status" value="1"/>
</dbReference>
<evidence type="ECO:0000256" key="3">
    <source>
        <dbReference type="ARBA" id="ARBA00022763"/>
    </source>
</evidence>
<feature type="domain" description="LexA repressor DNA-binding" evidence="11">
    <location>
        <begin position="1"/>
        <end position="63"/>
    </location>
</feature>
<evidence type="ECO:0000256" key="8">
    <source>
        <dbReference type="ARBA" id="ARBA00023204"/>
    </source>
</evidence>
<keyword evidence="4 12" id="KW-0378">Hydrolase</keyword>
<dbReference type="InterPro" id="IPR036388">
    <property type="entry name" value="WH-like_DNA-bd_sf"/>
</dbReference>
<evidence type="ECO:0000259" key="10">
    <source>
        <dbReference type="Pfam" id="PF00717"/>
    </source>
</evidence>
<dbReference type="Pfam" id="PF00717">
    <property type="entry name" value="Peptidase_S24"/>
    <property type="match status" value="1"/>
</dbReference>
<protein>
    <submittedName>
        <fullName evidence="12">LexA repressor</fullName>
        <ecNumber evidence="12">3.4.21.88</ecNumber>
    </submittedName>
</protein>
<evidence type="ECO:0000256" key="1">
    <source>
        <dbReference type="ARBA" id="ARBA00022491"/>
    </source>
</evidence>
<keyword evidence="3" id="KW-0227">DNA damage</keyword>
<dbReference type="EC" id="3.4.21.88" evidence="12"/>
<dbReference type="Proteomes" id="UP001295463">
    <property type="component" value="Chromosome"/>
</dbReference>
<sequence length="222" mass="24634">MEPLSRRQQEILSLITDCLATQGRAPSARDIAERLEFPSQQAVVQHLTALERKGYIRRSGGRSASISLCNGSTARQQECLPGVDWDHCYFQLPVVEQTEPGMQEPDPEQTVEQVSLDRFGRMSGARFMLRVQGDAMRGAGIVEGDLALVRPSSSDTSTGDIVVVHLHGETMVRRCLHEQGFIRLQPENPAFDPIFVRHGAPGFHIIGVVTGIFRMQEAGKIW</sequence>
<evidence type="ECO:0000256" key="2">
    <source>
        <dbReference type="ARBA" id="ARBA00022705"/>
    </source>
</evidence>
<dbReference type="InterPro" id="IPR006200">
    <property type="entry name" value="LexA"/>
</dbReference>
<dbReference type="Gene3D" id="2.10.109.10">
    <property type="entry name" value="Umud Fragment, subunit A"/>
    <property type="match status" value="1"/>
</dbReference>
<dbReference type="RefSeq" id="WP_305732508.1">
    <property type="nucleotide sequence ID" value="NZ_OW150024.1"/>
</dbReference>
<evidence type="ECO:0000313" key="12">
    <source>
        <dbReference type="EMBL" id="CAH2031704.1"/>
    </source>
</evidence>
<dbReference type="InterPro" id="IPR036390">
    <property type="entry name" value="WH_DNA-bd_sf"/>
</dbReference>
<dbReference type="InterPro" id="IPR015927">
    <property type="entry name" value="Peptidase_S24_S26A/B/C"/>
</dbReference>
<proteinExistence type="predicted"/>
<reference evidence="12 13" key="1">
    <citation type="submission" date="2022-03" db="EMBL/GenBank/DDBJ databases">
        <authorList>
            <person name="Koch H."/>
        </authorList>
    </citation>
    <scope>NUCLEOTIDE SEQUENCE [LARGE SCALE GENOMIC DNA]</scope>
    <source>
        <strain evidence="12 13">G1</strain>
    </source>
</reference>
<evidence type="ECO:0000256" key="9">
    <source>
        <dbReference type="ARBA" id="ARBA00023236"/>
    </source>
</evidence>
<evidence type="ECO:0000256" key="4">
    <source>
        <dbReference type="ARBA" id="ARBA00022801"/>
    </source>
</evidence>
<feature type="domain" description="Peptidase S24/S26A/S26B/S26C" evidence="10">
    <location>
        <begin position="104"/>
        <end position="209"/>
    </location>
</feature>
<dbReference type="InterPro" id="IPR036286">
    <property type="entry name" value="LexA/Signal_pep-like_sf"/>
</dbReference>
<evidence type="ECO:0000256" key="6">
    <source>
        <dbReference type="ARBA" id="ARBA00023125"/>
    </source>
</evidence>
<evidence type="ECO:0000256" key="7">
    <source>
        <dbReference type="ARBA" id="ARBA00023163"/>
    </source>
</evidence>
<dbReference type="Gene3D" id="1.10.10.10">
    <property type="entry name" value="Winged helix-like DNA-binding domain superfamily/Winged helix DNA-binding domain"/>
    <property type="match status" value="1"/>
</dbReference>
<dbReference type="GO" id="GO:0004252">
    <property type="term" value="F:serine-type endopeptidase activity"/>
    <property type="evidence" value="ECO:0007669"/>
    <property type="project" value="UniProtKB-EC"/>
</dbReference>
<evidence type="ECO:0000256" key="5">
    <source>
        <dbReference type="ARBA" id="ARBA00023015"/>
    </source>
</evidence>
<keyword evidence="13" id="KW-1185">Reference proteome</keyword>
<dbReference type="InterPro" id="IPR006199">
    <property type="entry name" value="LexA_DNA-bd_dom"/>
</dbReference>
<keyword evidence="5" id="KW-0805">Transcription regulation</keyword>
<keyword evidence="1" id="KW-0678">Repressor</keyword>
<evidence type="ECO:0000259" key="11">
    <source>
        <dbReference type="Pfam" id="PF01726"/>
    </source>
</evidence>
<dbReference type="SUPFAM" id="SSF51306">
    <property type="entry name" value="LexA/Signal peptidase"/>
    <property type="match status" value="1"/>
</dbReference>
<accession>A0ABM9DBC4</accession>
<dbReference type="CDD" id="cd06529">
    <property type="entry name" value="S24_LexA-like"/>
    <property type="match status" value="1"/>
</dbReference>
<dbReference type="EMBL" id="OW150024">
    <property type="protein sequence ID" value="CAH2031704.1"/>
    <property type="molecule type" value="Genomic_DNA"/>
</dbReference>
<keyword evidence="8" id="KW-0234">DNA repair</keyword>
<evidence type="ECO:0000313" key="13">
    <source>
        <dbReference type="Proteomes" id="UP001295463"/>
    </source>
</evidence>
<dbReference type="InterPro" id="IPR050077">
    <property type="entry name" value="LexA_repressor"/>
</dbReference>
<dbReference type="InterPro" id="IPR039418">
    <property type="entry name" value="LexA-like"/>
</dbReference>
<keyword evidence="7" id="KW-0804">Transcription</keyword>
<gene>
    <name evidence="12" type="primary">lexA</name>
    <name evidence="12" type="ORF">GEAMG1_1872</name>
</gene>
<dbReference type="NCBIfam" id="TIGR00498">
    <property type="entry name" value="lexA"/>
    <property type="match status" value="1"/>
</dbReference>